<feature type="compositionally biased region" description="Low complexity" evidence="13">
    <location>
        <begin position="59"/>
        <end position="70"/>
    </location>
</feature>
<evidence type="ECO:0000256" key="3">
    <source>
        <dbReference type="ARBA" id="ARBA00006793"/>
    </source>
</evidence>
<dbReference type="Gene3D" id="3.40.50.300">
    <property type="entry name" value="P-loop containing nucleotide triphosphate hydrolases"/>
    <property type="match status" value="2"/>
</dbReference>
<evidence type="ECO:0000256" key="4">
    <source>
        <dbReference type="ARBA" id="ARBA00022454"/>
    </source>
</evidence>
<dbReference type="OrthoDB" id="10265785at2759"/>
<evidence type="ECO:0000256" key="11">
    <source>
        <dbReference type="ARBA" id="ARBA00023242"/>
    </source>
</evidence>
<keyword evidence="9" id="KW-0233">DNA recombination</keyword>
<keyword evidence="6" id="KW-0227">DNA damage</keyword>
<dbReference type="GO" id="GO:0030915">
    <property type="term" value="C:Smc5-Smc6 complex"/>
    <property type="evidence" value="ECO:0007669"/>
    <property type="project" value="TreeGrafter"/>
</dbReference>
<evidence type="ECO:0000256" key="2">
    <source>
        <dbReference type="ARBA" id="ARBA00004286"/>
    </source>
</evidence>
<dbReference type="GO" id="GO:0003684">
    <property type="term" value="F:damaged DNA binding"/>
    <property type="evidence" value="ECO:0007669"/>
    <property type="project" value="TreeGrafter"/>
</dbReference>
<dbReference type="PANTHER" id="PTHR19306">
    <property type="entry name" value="STRUCTURAL MAINTENANCE OF CHROMOSOMES 5,6 SMC5, SMC6"/>
    <property type="match status" value="1"/>
</dbReference>
<evidence type="ECO:0000256" key="6">
    <source>
        <dbReference type="ARBA" id="ARBA00022763"/>
    </source>
</evidence>
<keyword evidence="11" id="KW-0539">Nucleus</keyword>
<dbReference type="RefSeq" id="XP_035350582.1">
    <property type="nucleotide sequence ID" value="XM_035494689.1"/>
</dbReference>
<dbReference type="GO" id="GO:0016887">
    <property type="term" value="F:ATP hydrolysis activity"/>
    <property type="evidence" value="ECO:0007669"/>
    <property type="project" value="InterPro"/>
</dbReference>
<evidence type="ECO:0000256" key="8">
    <source>
        <dbReference type="ARBA" id="ARBA00023054"/>
    </source>
</evidence>
<comment type="similarity">
    <text evidence="3">Belongs to the SMC family. SMC6 subfamily.</text>
</comment>
<keyword evidence="5" id="KW-0547">Nucleotide-binding</keyword>
<feature type="coiled-coil region" evidence="12">
    <location>
        <begin position="840"/>
        <end position="930"/>
    </location>
</feature>
<gene>
    <name evidence="15" type="ORF">TRUGW13939_11583</name>
</gene>
<dbReference type="PANTHER" id="PTHR19306:SF6">
    <property type="entry name" value="STRUCTURAL MAINTENANCE OF CHROMOSOMES PROTEIN 6"/>
    <property type="match status" value="1"/>
</dbReference>
<dbReference type="GO" id="GO:0005634">
    <property type="term" value="C:nucleus"/>
    <property type="evidence" value="ECO:0007669"/>
    <property type="project" value="UniProtKB-SubCell"/>
</dbReference>
<evidence type="ECO:0000256" key="5">
    <source>
        <dbReference type="ARBA" id="ARBA00022741"/>
    </source>
</evidence>
<feature type="region of interest" description="Disordered" evidence="13">
    <location>
        <begin position="469"/>
        <end position="509"/>
    </location>
</feature>
<dbReference type="Proteomes" id="UP000509510">
    <property type="component" value="Chromosome VI"/>
</dbReference>
<dbReference type="EMBL" id="CP055903">
    <property type="protein sequence ID" value="QKX64409.1"/>
    <property type="molecule type" value="Genomic_DNA"/>
</dbReference>
<keyword evidence="7" id="KW-0067">ATP-binding</keyword>
<keyword evidence="8 12" id="KW-0175">Coiled coil</keyword>
<organism evidence="15 16">
    <name type="scientific">Talaromyces rugulosus</name>
    <name type="common">Penicillium rugulosum</name>
    <dbReference type="NCBI Taxonomy" id="121627"/>
    <lineage>
        <taxon>Eukaryota</taxon>
        <taxon>Fungi</taxon>
        <taxon>Dikarya</taxon>
        <taxon>Ascomycota</taxon>
        <taxon>Pezizomycotina</taxon>
        <taxon>Eurotiomycetes</taxon>
        <taxon>Eurotiomycetidae</taxon>
        <taxon>Eurotiales</taxon>
        <taxon>Trichocomaceae</taxon>
        <taxon>Talaromyces</taxon>
        <taxon>Talaromyces sect. Islandici</taxon>
    </lineage>
</organism>
<keyword evidence="10" id="KW-0234">DNA repair</keyword>
<dbReference type="InterPro" id="IPR038729">
    <property type="entry name" value="Rad50/SbcC_AAA"/>
</dbReference>
<sequence length="1165" mass="132991">MAPLKRALPDVDDESTSDSGSDIDSAVKNLPLSPDDFVRSTTMTDKKHACIQSKRRRTTLSVSSSRSNSESSEEEEEEEENVPSLPWETAEVNEDELEIQATQFIHERYTFQEEESNVPSDHGIIERVDCFNFMCHEHFSVELGPLINFIVGKNGSGKSAILTALTLCLGGKASSTNRGQNLKSFIKEGKESATIIVRIKNQGDGAYMHDEFGKSIIVERVFSKSGASGFKIKNEAGRIVSTKKADLDAITDFFNLQIDNPMNVLSQDMARQFLSSSSPAEKYKFFVKGVQLEQLDHDYRLIEEYVDQIKQKLSLRNDDVKLLREERDKAKRRLELSDQRTSLRERVKNLRGQMAWAQVEEIERNRDSIQAEIDKIEENIASTESGIVDLDAAYQEAEREYDTASQVLEDAKRALEQATDERAEIKSKQDEEMNDRHEMQAQQRTIHDHMKTAENRIEKLQADIAEENRRLADIDGGNHARRQQEIDQRKSEAETAKQTHRDHQSNRGLLDEQIQQAEDVVKQKSVPIRQRKADIEEAETLLKSLTRDRGQSDAGFSDKMPSLLRAIQHEMSFARRPVGPVGRHVRLLKPEWSAVLEQSLNNTLSSFIVTSKKDMNILSDIMQRVNCVCPILIGSEGNLDTSQHEPSSEYDTILRVLDIDNDLVRRQLIINHGIEQIVLIENIEDASRTLFEGPRVRNVKRCFSIDATDRRRGTTLAYGRTGEPSQSPIAPFTGRARMRTDIDSQIRLQKGNIQALKTQLATMEQALLASRAEVERCKTALTRHEKEDNDLRIAVQRLDNEVDELNDALEKDRVEDGRLETLKHSLEESREGQKVNSNSLEESNTAMQAIMDRLKQIRRQLAEKDRNIKAQEEQVKIAENERANVEQQKRAALANKNAAFSRIEDFNQEKAQVEKNREEVVSRIQSYTEQASIVSSRVPVGEGETPDSLDRKLDKLYKDLDRFDQQMGASREEIAADMLRVDNAFKDAERQLNELEKIEQIFKHTINYRRERWRNFRAHISSRAKAQFTYLLSERSFRGRLLTDHDNKMLDLQVEPDITKDSAGRGAKTLSGGEKSFSQVCLLLSLWEAMGSPIRCLDEFDVYMDQINRRMSIDMLMLAARRSIGRQFILITPGSRADISLAPDVRVKELAEPERGQSTLTFRQT</sequence>
<name>A0A7H8RD68_TALRU</name>
<keyword evidence="4" id="KW-0158">Chromosome</keyword>
<dbReference type="AlphaFoldDB" id="A0A7H8RD68"/>
<evidence type="ECO:0000256" key="12">
    <source>
        <dbReference type="SAM" id="Coils"/>
    </source>
</evidence>
<feature type="domain" description="Rad50/SbcC-type AAA" evidence="14">
    <location>
        <begin position="130"/>
        <end position="380"/>
    </location>
</feature>
<feature type="compositionally biased region" description="Basic and acidic residues" evidence="13">
    <location>
        <begin position="469"/>
        <end position="505"/>
    </location>
</feature>
<accession>A0A7H8RD68</accession>
<dbReference type="GO" id="GO:0035861">
    <property type="term" value="C:site of double-strand break"/>
    <property type="evidence" value="ECO:0007669"/>
    <property type="project" value="TreeGrafter"/>
</dbReference>
<keyword evidence="16" id="KW-1185">Reference proteome</keyword>
<dbReference type="GO" id="GO:0005524">
    <property type="term" value="F:ATP binding"/>
    <property type="evidence" value="ECO:0007669"/>
    <property type="project" value="UniProtKB-KW"/>
</dbReference>
<evidence type="ECO:0000256" key="1">
    <source>
        <dbReference type="ARBA" id="ARBA00004123"/>
    </source>
</evidence>
<dbReference type="Pfam" id="PF13476">
    <property type="entry name" value="AAA_23"/>
    <property type="match status" value="1"/>
</dbReference>
<dbReference type="GO" id="GO:0000724">
    <property type="term" value="P:double-strand break repair via homologous recombination"/>
    <property type="evidence" value="ECO:0007669"/>
    <property type="project" value="TreeGrafter"/>
</dbReference>
<evidence type="ECO:0000256" key="7">
    <source>
        <dbReference type="ARBA" id="ARBA00022840"/>
    </source>
</evidence>
<dbReference type="GeneID" id="55999060"/>
<dbReference type="InterPro" id="IPR027417">
    <property type="entry name" value="P-loop_NTPase"/>
</dbReference>
<comment type="subcellular location">
    <subcellularLocation>
        <location evidence="2">Chromosome</location>
    </subcellularLocation>
    <subcellularLocation>
        <location evidence="1">Nucleus</location>
    </subcellularLocation>
</comment>
<dbReference type="KEGG" id="trg:TRUGW13939_11583"/>
<evidence type="ECO:0000259" key="14">
    <source>
        <dbReference type="Pfam" id="PF13476"/>
    </source>
</evidence>
<protein>
    <recommendedName>
        <fullName evidence="14">Rad50/SbcC-type AAA domain-containing protein</fullName>
    </recommendedName>
</protein>
<dbReference type="SUPFAM" id="SSF52540">
    <property type="entry name" value="P-loop containing nucleoside triphosphate hydrolases"/>
    <property type="match status" value="1"/>
</dbReference>
<evidence type="ECO:0000256" key="13">
    <source>
        <dbReference type="SAM" id="MobiDB-lite"/>
    </source>
</evidence>
<feature type="region of interest" description="Disordered" evidence="13">
    <location>
        <begin position="1"/>
        <end position="85"/>
    </location>
</feature>
<evidence type="ECO:0000256" key="10">
    <source>
        <dbReference type="ARBA" id="ARBA00023204"/>
    </source>
</evidence>
<reference evidence="16" key="1">
    <citation type="submission" date="2020-06" db="EMBL/GenBank/DDBJ databases">
        <title>A chromosome-scale genome assembly of Talaromyces rugulosus W13939.</title>
        <authorList>
            <person name="Wang B."/>
            <person name="Guo L."/>
            <person name="Ye K."/>
            <person name="Wang L."/>
        </authorList>
    </citation>
    <scope>NUCLEOTIDE SEQUENCE [LARGE SCALE GENOMIC DNA]</scope>
    <source>
        <strain evidence="16">W13939</strain>
    </source>
</reference>
<evidence type="ECO:0000313" key="15">
    <source>
        <dbReference type="EMBL" id="QKX64409.1"/>
    </source>
</evidence>
<dbReference type="GO" id="GO:0003697">
    <property type="term" value="F:single-stranded DNA binding"/>
    <property type="evidence" value="ECO:0007669"/>
    <property type="project" value="TreeGrafter"/>
</dbReference>
<evidence type="ECO:0000256" key="9">
    <source>
        <dbReference type="ARBA" id="ARBA00023172"/>
    </source>
</evidence>
<feature type="compositionally biased region" description="Acidic residues" evidence="13">
    <location>
        <begin position="71"/>
        <end position="81"/>
    </location>
</feature>
<evidence type="ECO:0000313" key="16">
    <source>
        <dbReference type="Proteomes" id="UP000509510"/>
    </source>
</evidence>
<feature type="coiled-coil region" evidence="12">
    <location>
        <begin position="746"/>
        <end position="815"/>
    </location>
</feature>
<proteinExistence type="inferred from homology"/>